<sequence>MLFLLLVNIIMMPIIHKNGYFIYIAKYFMTVVLFKMIFI</sequence>
<accession>A0A077NZA7</accession>
<name>A0A077NZA7_XENBV</name>
<dbReference type="EMBL" id="CBSX010000200">
    <property type="protein sequence ID" value="CDH07577.1"/>
    <property type="molecule type" value="Genomic_DNA"/>
</dbReference>
<evidence type="ECO:0000313" key="2">
    <source>
        <dbReference type="Proteomes" id="UP000028483"/>
    </source>
</evidence>
<dbReference type="AlphaFoldDB" id="A0A077NZA7"/>
<reference evidence="1" key="1">
    <citation type="submission" date="2013-07" db="EMBL/GenBank/DDBJ databases">
        <title>Sub-species coevolution in mutualistic symbiosis.</title>
        <authorList>
            <person name="Murfin K."/>
            <person name="Klassen J."/>
            <person name="Lee M."/>
            <person name="Forst S."/>
            <person name="Stock P."/>
            <person name="Goodrich-Blair H."/>
        </authorList>
    </citation>
    <scope>NUCLEOTIDE SEQUENCE [LARGE SCALE GENOMIC DNA]</scope>
    <source>
        <strain evidence="1">Oregonense</strain>
    </source>
</reference>
<proteinExistence type="predicted"/>
<protein>
    <submittedName>
        <fullName evidence="1">Uncharacterized protein</fullName>
    </submittedName>
</protein>
<dbReference type="HOGENOM" id="CLU_3319385_0_0_6"/>
<comment type="caution">
    <text evidence="1">The sequence shown here is derived from an EMBL/GenBank/DDBJ whole genome shotgun (WGS) entry which is preliminary data.</text>
</comment>
<organism evidence="1 2">
    <name type="scientific">Xenorhabdus bovienii str. oregonense</name>
    <dbReference type="NCBI Taxonomy" id="1398202"/>
    <lineage>
        <taxon>Bacteria</taxon>
        <taxon>Pseudomonadati</taxon>
        <taxon>Pseudomonadota</taxon>
        <taxon>Gammaproteobacteria</taxon>
        <taxon>Enterobacterales</taxon>
        <taxon>Morganellaceae</taxon>
        <taxon>Xenorhabdus</taxon>
    </lineage>
</organism>
<gene>
    <name evidence="1" type="ORF">XBO1_360008</name>
</gene>
<evidence type="ECO:0000313" key="1">
    <source>
        <dbReference type="EMBL" id="CDH07577.1"/>
    </source>
</evidence>
<dbReference type="Proteomes" id="UP000028483">
    <property type="component" value="Unassembled WGS sequence"/>
</dbReference>